<sequence>METGKTIELKLVYPHEANHEDGQISVLSSLGCALLGAKVGDSISYRTSEGTQTVKIGKVLFQPEANGIDLT</sequence>
<dbReference type="InterPro" id="IPR001437">
    <property type="entry name" value="Tscrpt_elong_fac_GreA/B_C"/>
</dbReference>
<accession>A0A5K7S4P0</accession>
<evidence type="ECO:0000313" key="2">
    <source>
        <dbReference type="EMBL" id="BBE16496.1"/>
    </source>
</evidence>
<evidence type="ECO:0000259" key="1">
    <source>
        <dbReference type="Pfam" id="PF01272"/>
    </source>
</evidence>
<dbReference type="EMBL" id="AP018694">
    <property type="protein sequence ID" value="BBE16496.1"/>
    <property type="molecule type" value="Genomic_DNA"/>
</dbReference>
<feature type="domain" description="Transcription elongation factor GreA/GreB C-terminal" evidence="1">
    <location>
        <begin position="2"/>
        <end position="59"/>
    </location>
</feature>
<name>A0A5K7S4P0_9BACT</name>
<reference evidence="2" key="1">
    <citation type="journal article" date="2020" name="Int. J. Syst. Evol. Microbiol.">
        <title>Aquipluma nitroreducens gen. nov. sp. nov., a novel facultatively anaerobic bacterium isolated from a freshwater lake.</title>
        <authorList>
            <person name="Watanabe M."/>
            <person name="Kojima H."/>
            <person name="Fukui M."/>
        </authorList>
    </citation>
    <scope>NUCLEOTIDE SEQUENCE</scope>
    <source>
        <strain evidence="2">MeG22</strain>
    </source>
</reference>
<gene>
    <name evidence="2" type="ORF">AQPE_0635</name>
</gene>
<proteinExistence type="predicted"/>
<dbReference type="Gene3D" id="3.10.50.30">
    <property type="entry name" value="Transcription elongation factor, GreA/GreB, C-terminal domain"/>
    <property type="match status" value="1"/>
</dbReference>
<dbReference type="AlphaFoldDB" id="A0A5K7S4P0"/>
<organism evidence="2 3">
    <name type="scientific">Aquipluma nitroreducens</name>
    <dbReference type="NCBI Taxonomy" id="2010828"/>
    <lineage>
        <taxon>Bacteria</taxon>
        <taxon>Pseudomonadati</taxon>
        <taxon>Bacteroidota</taxon>
        <taxon>Bacteroidia</taxon>
        <taxon>Marinilabiliales</taxon>
        <taxon>Prolixibacteraceae</taxon>
        <taxon>Aquipluma</taxon>
    </lineage>
</organism>
<dbReference type="KEGG" id="anf:AQPE_0635"/>
<dbReference type="Proteomes" id="UP001193389">
    <property type="component" value="Chromosome"/>
</dbReference>
<dbReference type="GO" id="GO:0032784">
    <property type="term" value="P:regulation of DNA-templated transcription elongation"/>
    <property type="evidence" value="ECO:0007669"/>
    <property type="project" value="InterPro"/>
</dbReference>
<dbReference type="GO" id="GO:0016301">
    <property type="term" value="F:kinase activity"/>
    <property type="evidence" value="ECO:0007669"/>
    <property type="project" value="UniProtKB-KW"/>
</dbReference>
<dbReference type="Pfam" id="PF01272">
    <property type="entry name" value="GreA_GreB"/>
    <property type="match status" value="1"/>
</dbReference>
<keyword evidence="3" id="KW-1185">Reference proteome</keyword>
<evidence type="ECO:0000313" key="3">
    <source>
        <dbReference type="Proteomes" id="UP001193389"/>
    </source>
</evidence>
<protein>
    <submittedName>
        <fullName evidence="2">Regulator of nucleoside diphosphate kinase</fullName>
    </submittedName>
</protein>
<dbReference type="GO" id="GO:0003677">
    <property type="term" value="F:DNA binding"/>
    <property type="evidence" value="ECO:0007669"/>
    <property type="project" value="InterPro"/>
</dbReference>
<dbReference type="PROSITE" id="PS51257">
    <property type="entry name" value="PROKAR_LIPOPROTEIN"/>
    <property type="match status" value="1"/>
</dbReference>
<keyword evidence="2" id="KW-0418">Kinase</keyword>
<keyword evidence="2" id="KW-0808">Transferase</keyword>
<dbReference type="InterPro" id="IPR036953">
    <property type="entry name" value="GreA/GreB_C_sf"/>
</dbReference>
<dbReference type="SUPFAM" id="SSF54534">
    <property type="entry name" value="FKBP-like"/>
    <property type="match status" value="1"/>
</dbReference>